<dbReference type="Pfam" id="PF13289">
    <property type="entry name" value="SIR2_2"/>
    <property type="match status" value="1"/>
</dbReference>
<accession>A0A8G0KUS4</accession>
<dbReference type="Gene3D" id="3.40.50.1220">
    <property type="entry name" value="TPP-binding domain"/>
    <property type="match status" value="1"/>
</dbReference>
<dbReference type="AlphaFoldDB" id="A0A8G0KUS4"/>
<dbReference type="InterPro" id="IPR011990">
    <property type="entry name" value="TPR-like_helical_dom_sf"/>
</dbReference>
<sequence>MIKRDIDDLVYILNEIKPNSSKPKPIVFIGAGASASAGIPLTGKIIEDILEKYKEKPLIKRIDKSKELSYYELMSALSADERRELFSNYINNDNVKLNVTHIFLAQLLLEGYVDYVFTPNFDDLLLKASILFNKIPPVYDITHGNEFTTTNFQKQSITYLHGQHFGQWLLNSKGELDKTKNIVPSLFRMVCNQRTWIIIGYSGEDELLDEIAKFESFDNELYWVGYKENEPNEKVKNQLLNAPNKNAYLISGYDSDTFFLDLHSKLKLKTPEIINRPFTYLSSVIEKIKDVEEYKMTEKNYIQNFDFFKNRLDRNKEITNNAIEEYEKAEEFELEGKIYDAILNNKFDETLHFKELVERSYENLKPLLSNLYYRWGTFEGTKFKETKDNIQLQISIDKFKIATGLNDNNYEIYFNWGLSLYSLAKGLKVQKVYQESIKIYEKALMKYYEKYSMNNHKILNNLAVSIFDLAILKNDNKLLNESIEKLEEALKVKPDFILAHRNLANFYQKIGEEQDDDNYLTKSVSAYDKVIQLASQKGKMMKNI</sequence>
<dbReference type="Proteomes" id="UP000824721">
    <property type="component" value="Chromosome"/>
</dbReference>
<dbReference type="InterPro" id="IPR029035">
    <property type="entry name" value="DHS-like_NAD/FAD-binding_dom"/>
</dbReference>
<protein>
    <recommendedName>
        <fullName evidence="2">SIR2-like domain-containing protein</fullName>
    </recommendedName>
</protein>
<organism evidence="1">
    <name type="scientific">Flavobacterium columnare</name>
    <dbReference type="NCBI Taxonomy" id="996"/>
    <lineage>
        <taxon>Bacteria</taxon>
        <taxon>Pseudomonadati</taxon>
        <taxon>Bacteroidota</taxon>
        <taxon>Flavobacteriia</taxon>
        <taxon>Flavobacteriales</taxon>
        <taxon>Flavobacteriaceae</taxon>
        <taxon>Flavobacterium</taxon>
    </lineage>
</organism>
<dbReference type="SUPFAM" id="SSF52467">
    <property type="entry name" value="DHS-like NAD/FAD-binding domain"/>
    <property type="match status" value="1"/>
</dbReference>
<name>A0A8G0KUS4_9FLAO</name>
<dbReference type="SUPFAM" id="SSF48452">
    <property type="entry name" value="TPR-like"/>
    <property type="match status" value="1"/>
</dbReference>
<evidence type="ECO:0008006" key="2">
    <source>
        <dbReference type="Google" id="ProtNLM"/>
    </source>
</evidence>
<reference evidence="1" key="1">
    <citation type="submission" date="2020-12" db="EMBL/GenBank/DDBJ databases">
        <title>Genome sequencing of genetic groups of Flavobacterium columnare.</title>
        <authorList>
            <person name="Waldbieser G.C."/>
            <person name="Griffin M.J."/>
            <person name="LaFrentz B.R."/>
        </authorList>
    </citation>
    <scope>NUCLEOTIDE SEQUENCE</scope>
    <source>
        <strain evidence="1">90-106</strain>
    </source>
</reference>
<proteinExistence type="predicted"/>
<evidence type="ECO:0000313" key="1">
    <source>
        <dbReference type="EMBL" id="QYS88144.1"/>
    </source>
</evidence>
<dbReference type="KEGG" id="fdv:JJC05_09875"/>
<dbReference type="CDD" id="cd00296">
    <property type="entry name" value="SIR2"/>
    <property type="match status" value="1"/>
</dbReference>
<gene>
    <name evidence="1" type="ORF">JJC05_09875</name>
</gene>
<dbReference type="Gene3D" id="1.25.40.10">
    <property type="entry name" value="Tetratricopeptide repeat domain"/>
    <property type="match status" value="2"/>
</dbReference>
<dbReference type="EMBL" id="CP067378">
    <property type="protein sequence ID" value="QYS88144.1"/>
    <property type="molecule type" value="Genomic_DNA"/>
</dbReference>